<dbReference type="Ensembl" id="ENSTMTT00000009425.1">
    <property type="protein sequence ID" value="ENSTMTP00000009120.1"/>
    <property type="gene ID" value="ENSTMTG00000006653.1"/>
</dbReference>
<reference evidence="2" key="2">
    <citation type="submission" date="2025-09" db="UniProtKB">
        <authorList>
            <consortium name="Ensembl"/>
        </authorList>
    </citation>
    <scope>IDENTIFICATION</scope>
</reference>
<dbReference type="GeneTree" id="ENSGT00960000189446"/>
<dbReference type="InParanoid" id="A0A674IJT2"/>
<dbReference type="Proteomes" id="UP000472274">
    <property type="component" value="Unplaced"/>
</dbReference>
<keyword evidence="3" id="KW-1185">Reference proteome</keyword>
<name>A0A674IJT2_9SAUR</name>
<organism evidence="2 3">
    <name type="scientific">Terrapene triunguis</name>
    <name type="common">Three-toed box turtle</name>
    <dbReference type="NCBI Taxonomy" id="2587831"/>
    <lineage>
        <taxon>Eukaryota</taxon>
        <taxon>Metazoa</taxon>
        <taxon>Chordata</taxon>
        <taxon>Craniata</taxon>
        <taxon>Vertebrata</taxon>
        <taxon>Euteleostomi</taxon>
        <taxon>Archelosauria</taxon>
        <taxon>Testudinata</taxon>
        <taxon>Testudines</taxon>
        <taxon>Cryptodira</taxon>
        <taxon>Durocryptodira</taxon>
        <taxon>Testudinoidea</taxon>
        <taxon>Emydidae</taxon>
        <taxon>Terrapene</taxon>
    </lineage>
</organism>
<protein>
    <submittedName>
        <fullName evidence="2">Uncharacterized protein</fullName>
    </submittedName>
</protein>
<sequence length="94" mass="10009">RDLDRSSSSLPLLSPRSFIALFLSLDVRIVGLSGSEKLTVLQGCPGIPGAAGPKGEPGVAGMKGIDIYQLKSNPPKPKHKYFHREKGGGEEDTH</sequence>
<dbReference type="AlphaFoldDB" id="A0A674IJT2"/>
<evidence type="ECO:0000313" key="3">
    <source>
        <dbReference type="Proteomes" id="UP000472274"/>
    </source>
</evidence>
<reference evidence="2" key="1">
    <citation type="submission" date="2025-08" db="UniProtKB">
        <authorList>
            <consortium name="Ensembl"/>
        </authorList>
    </citation>
    <scope>IDENTIFICATION</scope>
</reference>
<feature type="region of interest" description="Disordered" evidence="1">
    <location>
        <begin position="52"/>
        <end position="94"/>
    </location>
</feature>
<feature type="compositionally biased region" description="Basic and acidic residues" evidence="1">
    <location>
        <begin position="84"/>
        <end position="94"/>
    </location>
</feature>
<evidence type="ECO:0000313" key="2">
    <source>
        <dbReference type="Ensembl" id="ENSTMTP00000009120.1"/>
    </source>
</evidence>
<proteinExistence type="predicted"/>
<accession>A0A674IJT2</accession>
<evidence type="ECO:0000256" key="1">
    <source>
        <dbReference type="SAM" id="MobiDB-lite"/>
    </source>
</evidence>